<protein>
    <submittedName>
        <fullName evidence="2">Alkylhydroperoxidase AhpD family core domain protein</fullName>
    </submittedName>
</protein>
<dbReference type="Pfam" id="PF02627">
    <property type="entry name" value="CMD"/>
    <property type="match status" value="1"/>
</dbReference>
<sequence>MYPQPGPEIARRRRELAPEALAAFRAFGNSVFADGALPAKTKQLIAVAVAHVTQCPYCIRGHTKEALKAGATESEIMEAIWVAAEMRAGAAYAHSALALDAMKEEAQSREAQHGEHH</sequence>
<name>A0AAW9CRK3_BURTH</name>
<dbReference type="InterPro" id="IPR003779">
    <property type="entry name" value="CMD-like"/>
</dbReference>
<dbReference type="AlphaFoldDB" id="A0AAW9CRK3"/>
<dbReference type="PANTHER" id="PTHR33930">
    <property type="entry name" value="ALKYL HYDROPEROXIDE REDUCTASE AHPD"/>
    <property type="match status" value="1"/>
</dbReference>
<dbReference type="SUPFAM" id="SSF69118">
    <property type="entry name" value="AhpD-like"/>
    <property type="match status" value="1"/>
</dbReference>
<dbReference type="EMBL" id="QXCT01000001">
    <property type="protein sequence ID" value="MDW9252256.1"/>
    <property type="molecule type" value="Genomic_DNA"/>
</dbReference>
<dbReference type="RefSeq" id="WP_226791085.1">
    <property type="nucleotide sequence ID" value="NZ_CP008915.2"/>
</dbReference>
<dbReference type="Gene3D" id="1.20.1290.10">
    <property type="entry name" value="AhpD-like"/>
    <property type="match status" value="1"/>
</dbReference>
<dbReference type="NCBIfam" id="TIGR00778">
    <property type="entry name" value="ahpD_dom"/>
    <property type="match status" value="1"/>
</dbReference>
<dbReference type="InterPro" id="IPR004675">
    <property type="entry name" value="AhpD_core"/>
</dbReference>
<proteinExistence type="predicted"/>
<gene>
    <name evidence="2" type="ORF">C7S16_6098</name>
</gene>
<dbReference type="Proteomes" id="UP001272137">
    <property type="component" value="Unassembled WGS sequence"/>
</dbReference>
<evidence type="ECO:0000313" key="3">
    <source>
        <dbReference type="Proteomes" id="UP001272137"/>
    </source>
</evidence>
<comment type="caution">
    <text evidence="2">The sequence shown here is derived from an EMBL/GenBank/DDBJ whole genome shotgun (WGS) entry which is preliminary data.</text>
</comment>
<organism evidence="2 3">
    <name type="scientific">Burkholderia thailandensis</name>
    <dbReference type="NCBI Taxonomy" id="57975"/>
    <lineage>
        <taxon>Bacteria</taxon>
        <taxon>Pseudomonadati</taxon>
        <taxon>Pseudomonadota</taxon>
        <taxon>Betaproteobacteria</taxon>
        <taxon>Burkholderiales</taxon>
        <taxon>Burkholderiaceae</taxon>
        <taxon>Burkholderia</taxon>
        <taxon>pseudomallei group</taxon>
    </lineage>
</organism>
<dbReference type="InterPro" id="IPR029032">
    <property type="entry name" value="AhpD-like"/>
</dbReference>
<dbReference type="GO" id="GO:0051920">
    <property type="term" value="F:peroxiredoxin activity"/>
    <property type="evidence" value="ECO:0007669"/>
    <property type="project" value="InterPro"/>
</dbReference>
<dbReference type="PANTHER" id="PTHR33930:SF2">
    <property type="entry name" value="BLR3452 PROTEIN"/>
    <property type="match status" value="1"/>
</dbReference>
<reference evidence="2" key="1">
    <citation type="submission" date="2018-08" db="EMBL/GenBank/DDBJ databases">
        <title>Identification of Burkholderia cepacia strains that express a Burkholderia pseudomallei-like capsular polysaccharide.</title>
        <authorList>
            <person name="Burtnick M.N."/>
            <person name="Vongsouvath M."/>
            <person name="Newton P."/>
            <person name="Wuthiekanun V."/>
            <person name="Limmathurotsakul D."/>
            <person name="Brett P.J."/>
            <person name="Chantratita N."/>
            <person name="Dance D.A."/>
        </authorList>
    </citation>
    <scope>NUCLEOTIDE SEQUENCE</scope>
    <source>
        <strain evidence="2">SBXCC001</strain>
    </source>
</reference>
<accession>A0AAW9CRK3</accession>
<feature type="domain" description="Carboxymuconolactone decarboxylase-like" evidence="1">
    <location>
        <begin position="18"/>
        <end position="100"/>
    </location>
</feature>
<evidence type="ECO:0000259" key="1">
    <source>
        <dbReference type="Pfam" id="PF02627"/>
    </source>
</evidence>
<evidence type="ECO:0000313" key="2">
    <source>
        <dbReference type="EMBL" id="MDW9252256.1"/>
    </source>
</evidence>